<accession>A0ABR1JLQ8</accession>
<sequence>MFVFNLYDTYLISSASTKNVLQPMYPIHTFLANRTPLKTTPLVGHLLGTSPPPIIILGKSSQQKQLLSVISISSSPPKSIKQVNICPAHVVLLTPMAPGVKQMARSPSIIEVTLLPAKLVKMERSPSVALIPPPQFCTPPLKKNKKCSLSTRLSPFLVKKHSSSIVGSSLLIDPKILQWCPKITKQCIKAEKTTR</sequence>
<gene>
    <name evidence="1" type="ORF">VKT23_008167</name>
</gene>
<proteinExistence type="predicted"/>
<keyword evidence="2" id="KW-1185">Reference proteome</keyword>
<evidence type="ECO:0000313" key="1">
    <source>
        <dbReference type="EMBL" id="KAK7461738.1"/>
    </source>
</evidence>
<dbReference type="Proteomes" id="UP001498398">
    <property type="component" value="Unassembled WGS sequence"/>
</dbReference>
<dbReference type="EMBL" id="JBANRG010000012">
    <property type="protein sequence ID" value="KAK7461738.1"/>
    <property type="molecule type" value="Genomic_DNA"/>
</dbReference>
<organism evidence="1 2">
    <name type="scientific">Marasmiellus scandens</name>
    <dbReference type="NCBI Taxonomy" id="2682957"/>
    <lineage>
        <taxon>Eukaryota</taxon>
        <taxon>Fungi</taxon>
        <taxon>Dikarya</taxon>
        <taxon>Basidiomycota</taxon>
        <taxon>Agaricomycotina</taxon>
        <taxon>Agaricomycetes</taxon>
        <taxon>Agaricomycetidae</taxon>
        <taxon>Agaricales</taxon>
        <taxon>Marasmiineae</taxon>
        <taxon>Omphalotaceae</taxon>
        <taxon>Marasmiellus</taxon>
    </lineage>
</organism>
<comment type="caution">
    <text evidence="1">The sequence shown here is derived from an EMBL/GenBank/DDBJ whole genome shotgun (WGS) entry which is preliminary data.</text>
</comment>
<name>A0ABR1JLQ8_9AGAR</name>
<reference evidence="1 2" key="1">
    <citation type="submission" date="2024-01" db="EMBL/GenBank/DDBJ databases">
        <title>A draft genome for the cacao thread blight pathogen Marasmiellus scandens.</title>
        <authorList>
            <person name="Baruah I.K."/>
            <person name="Leung J."/>
            <person name="Bukari Y."/>
            <person name="Amoako-Attah I."/>
            <person name="Meinhardt L.W."/>
            <person name="Bailey B.A."/>
            <person name="Cohen S.P."/>
        </authorList>
    </citation>
    <scope>NUCLEOTIDE SEQUENCE [LARGE SCALE GENOMIC DNA]</scope>
    <source>
        <strain evidence="1 2">GH-19</strain>
    </source>
</reference>
<protein>
    <submittedName>
        <fullName evidence="1">Uncharacterized protein</fullName>
    </submittedName>
</protein>
<evidence type="ECO:0000313" key="2">
    <source>
        <dbReference type="Proteomes" id="UP001498398"/>
    </source>
</evidence>